<organism evidence="6 7">
    <name type="scientific">Neptunomonas qingdaonensis</name>
    <dbReference type="NCBI Taxonomy" id="1045558"/>
    <lineage>
        <taxon>Bacteria</taxon>
        <taxon>Pseudomonadati</taxon>
        <taxon>Pseudomonadota</taxon>
        <taxon>Gammaproteobacteria</taxon>
        <taxon>Oceanospirillales</taxon>
        <taxon>Oceanospirillaceae</taxon>
        <taxon>Neptunomonas</taxon>
    </lineage>
</organism>
<feature type="domain" description="Cytochrome c" evidence="5">
    <location>
        <begin position="31"/>
        <end position="144"/>
    </location>
</feature>
<evidence type="ECO:0000313" key="7">
    <source>
        <dbReference type="Proteomes" id="UP000198623"/>
    </source>
</evidence>
<accession>A0A1I2RL96</accession>
<keyword evidence="3 4" id="KW-0408">Iron</keyword>
<reference evidence="7" key="1">
    <citation type="submission" date="2016-10" db="EMBL/GenBank/DDBJ databases">
        <authorList>
            <person name="Varghese N."/>
            <person name="Submissions S."/>
        </authorList>
    </citation>
    <scope>NUCLEOTIDE SEQUENCE [LARGE SCALE GENOMIC DNA]</scope>
    <source>
        <strain evidence="7">CGMCC 1.10971</strain>
    </source>
</reference>
<evidence type="ECO:0000256" key="1">
    <source>
        <dbReference type="ARBA" id="ARBA00022617"/>
    </source>
</evidence>
<keyword evidence="1 4" id="KW-0349">Heme</keyword>
<evidence type="ECO:0000259" key="5">
    <source>
        <dbReference type="PROSITE" id="PS51007"/>
    </source>
</evidence>
<name>A0A1I2RL96_9GAMM</name>
<dbReference type="EMBL" id="FOOU01000006">
    <property type="protein sequence ID" value="SFG38546.1"/>
    <property type="molecule type" value="Genomic_DNA"/>
</dbReference>
<dbReference type="Pfam" id="PF00034">
    <property type="entry name" value="Cytochrom_C"/>
    <property type="match status" value="1"/>
</dbReference>
<evidence type="ECO:0000256" key="2">
    <source>
        <dbReference type="ARBA" id="ARBA00022723"/>
    </source>
</evidence>
<dbReference type="Proteomes" id="UP000198623">
    <property type="component" value="Unassembled WGS sequence"/>
</dbReference>
<dbReference type="InterPro" id="IPR036909">
    <property type="entry name" value="Cyt_c-like_dom_sf"/>
</dbReference>
<proteinExistence type="predicted"/>
<sequence length="145" mass="15865">MKFIIPNATDVFYSVILLTLSTTISAQDNKSTELIGKAAFVKNCAVCHGADGKGEGVILDFLSKKPADLTLISKKNGGVFPQALVYEQIRDPQRTRAHGSEEMPIWGDLFSEEVMNSYGPLDTARGNAVQGRILELVFYIGNIQE</sequence>
<dbReference type="GO" id="GO:0046872">
    <property type="term" value="F:metal ion binding"/>
    <property type="evidence" value="ECO:0007669"/>
    <property type="project" value="UniProtKB-KW"/>
</dbReference>
<dbReference type="STRING" id="1045558.SAMN05216175_10667"/>
<dbReference type="PROSITE" id="PS51007">
    <property type="entry name" value="CYTC"/>
    <property type="match status" value="1"/>
</dbReference>
<dbReference type="Gene3D" id="1.10.760.10">
    <property type="entry name" value="Cytochrome c-like domain"/>
    <property type="match status" value="1"/>
</dbReference>
<dbReference type="InterPro" id="IPR009056">
    <property type="entry name" value="Cyt_c-like_dom"/>
</dbReference>
<evidence type="ECO:0000313" key="6">
    <source>
        <dbReference type="EMBL" id="SFG38546.1"/>
    </source>
</evidence>
<keyword evidence="2 4" id="KW-0479">Metal-binding</keyword>
<protein>
    <submittedName>
        <fullName evidence="6">Cytochrome C oxidase, cbb3-type, subunit III</fullName>
    </submittedName>
</protein>
<gene>
    <name evidence="6" type="ORF">SAMN05216175_10667</name>
</gene>
<dbReference type="SUPFAM" id="SSF46626">
    <property type="entry name" value="Cytochrome c"/>
    <property type="match status" value="1"/>
</dbReference>
<evidence type="ECO:0000256" key="4">
    <source>
        <dbReference type="PROSITE-ProRule" id="PRU00433"/>
    </source>
</evidence>
<dbReference type="RefSeq" id="WP_177201146.1">
    <property type="nucleotide sequence ID" value="NZ_FOOU01000006.1"/>
</dbReference>
<evidence type="ECO:0000256" key="3">
    <source>
        <dbReference type="ARBA" id="ARBA00023004"/>
    </source>
</evidence>
<keyword evidence="7" id="KW-1185">Reference proteome</keyword>
<dbReference type="AlphaFoldDB" id="A0A1I2RL96"/>
<dbReference type="GO" id="GO:0020037">
    <property type="term" value="F:heme binding"/>
    <property type="evidence" value="ECO:0007669"/>
    <property type="project" value="InterPro"/>
</dbReference>
<dbReference type="GO" id="GO:0009055">
    <property type="term" value="F:electron transfer activity"/>
    <property type="evidence" value="ECO:0007669"/>
    <property type="project" value="InterPro"/>
</dbReference>